<feature type="region of interest" description="Disordered" evidence="1">
    <location>
        <begin position="1"/>
        <end position="31"/>
    </location>
</feature>
<gene>
    <name evidence="2" type="ORF">XYLVIOL_LOCUS4483</name>
</gene>
<comment type="caution">
    <text evidence="2">The sequence shown here is derived from an EMBL/GenBank/DDBJ whole genome shotgun (WGS) entry which is preliminary data.</text>
</comment>
<organism evidence="2 3">
    <name type="scientific">Xylocopa violacea</name>
    <name type="common">Violet carpenter bee</name>
    <name type="synonym">Apis violacea</name>
    <dbReference type="NCBI Taxonomy" id="135666"/>
    <lineage>
        <taxon>Eukaryota</taxon>
        <taxon>Metazoa</taxon>
        <taxon>Ecdysozoa</taxon>
        <taxon>Arthropoda</taxon>
        <taxon>Hexapoda</taxon>
        <taxon>Insecta</taxon>
        <taxon>Pterygota</taxon>
        <taxon>Neoptera</taxon>
        <taxon>Endopterygota</taxon>
        <taxon>Hymenoptera</taxon>
        <taxon>Apocrita</taxon>
        <taxon>Aculeata</taxon>
        <taxon>Apoidea</taxon>
        <taxon>Anthophila</taxon>
        <taxon>Apidae</taxon>
        <taxon>Xylocopa</taxon>
        <taxon>Xylocopa</taxon>
    </lineage>
</organism>
<evidence type="ECO:0000313" key="2">
    <source>
        <dbReference type="EMBL" id="CAL7940417.1"/>
    </source>
</evidence>
<reference evidence="2 3" key="1">
    <citation type="submission" date="2024-08" db="EMBL/GenBank/DDBJ databases">
        <authorList>
            <person name="Will J Nash"/>
            <person name="Angela Man"/>
            <person name="Seanna McTaggart"/>
            <person name="Kendall Baker"/>
            <person name="Tom Barker"/>
            <person name="Leah Catchpole"/>
            <person name="Alex Durrant"/>
            <person name="Karim Gharbi"/>
            <person name="Naomi Irish"/>
            <person name="Gemy Kaithakottil"/>
            <person name="Debby Ku"/>
            <person name="Aaliyah Providence"/>
            <person name="Felix Shaw"/>
            <person name="David Swarbreck"/>
            <person name="Chris Watkins"/>
            <person name="Ann M. McCartney"/>
            <person name="Giulio Formenti"/>
            <person name="Alice Mouton"/>
            <person name="Noel Vella"/>
            <person name="Bjorn M von Reumont"/>
            <person name="Adriana Vella"/>
            <person name="Wilfried Haerty"/>
        </authorList>
    </citation>
    <scope>NUCLEOTIDE SEQUENCE [LARGE SCALE GENOMIC DNA]</scope>
</reference>
<sequence length="86" mass="9918">MHVAIDTKKEKNGVHRSRRSSRATGPNVRASPKRVFDLRHPLSRPYQPSFVHTHPQPGDSTRLLINRANDEIESENALQIRINREE</sequence>
<keyword evidence="3" id="KW-1185">Reference proteome</keyword>
<name>A0ABP1NKL3_XYLVO</name>
<proteinExistence type="predicted"/>
<protein>
    <submittedName>
        <fullName evidence="2">Uncharacterized protein</fullName>
    </submittedName>
</protein>
<feature type="compositionally biased region" description="Basic and acidic residues" evidence="1">
    <location>
        <begin position="1"/>
        <end position="13"/>
    </location>
</feature>
<accession>A0ABP1NKL3</accession>
<dbReference type="EMBL" id="CAXAJV020001290">
    <property type="protein sequence ID" value="CAL7940417.1"/>
    <property type="molecule type" value="Genomic_DNA"/>
</dbReference>
<evidence type="ECO:0000313" key="3">
    <source>
        <dbReference type="Proteomes" id="UP001642520"/>
    </source>
</evidence>
<evidence type="ECO:0000256" key="1">
    <source>
        <dbReference type="SAM" id="MobiDB-lite"/>
    </source>
</evidence>
<dbReference type="Proteomes" id="UP001642520">
    <property type="component" value="Unassembled WGS sequence"/>
</dbReference>